<dbReference type="InterPro" id="IPR009075">
    <property type="entry name" value="AcylCo_DH/oxidase_C"/>
</dbReference>
<dbReference type="FunFam" id="2.40.110.10:FF:000001">
    <property type="entry name" value="Acyl-CoA dehydrogenase, mitochondrial"/>
    <property type="match status" value="1"/>
</dbReference>
<comment type="caution">
    <text evidence="8">The sequence shown here is derived from an EMBL/GenBank/DDBJ whole genome shotgun (WGS) entry which is preliminary data.</text>
</comment>
<feature type="domain" description="Acyl-CoA dehydrogenase/oxidase C-terminal" evidence="6">
    <location>
        <begin position="117"/>
        <end position="265"/>
    </location>
</feature>
<dbReference type="Gene3D" id="1.20.140.10">
    <property type="entry name" value="Butyryl-CoA Dehydrogenase, subunit A, domain 3"/>
    <property type="match status" value="1"/>
</dbReference>
<evidence type="ECO:0000259" key="7">
    <source>
        <dbReference type="Pfam" id="PF02770"/>
    </source>
</evidence>
<dbReference type="InterPro" id="IPR046373">
    <property type="entry name" value="Acyl-CoA_Oxase/DH_mid-dom_sf"/>
</dbReference>
<keyword evidence="4" id="KW-0274">FAD</keyword>
<feature type="domain" description="Acyl-CoA oxidase/dehydrogenase middle" evidence="7">
    <location>
        <begin position="10"/>
        <end position="105"/>
    </location>
</feature>
<dbReference type="EMBL" id="VSSQ01009998">
    <property type="protein sequence ID" value="MPM43160.1"/>
    <property type="molecule type" value="Genomic_DNA"/>
</dbReference>
<dbReference type="PROSITE" id="PS00073">
    <property type="entry name" value="ACYL_COA_DH_2"/>
    <property type="match status" value="1"/>
</dbReference>
<dbReference type="AlphaFoldDB" id="A0A644ZQB4"/>
<dbReference type="InterPro" id="IPR009100">
    <property type="entry name" value="AcylCoA_DH/oxidase_NM_dom_sf"/>
</dbReference>
<gene>
    <name evidence="8" type="primary">bcd_18</name>
    <name evidence="8" type="ORF">SDC9_89833</name>
</gene>
<dbReference type="Pfam" id="PF00441">
    <property type="entry name" value="Acyl-CoA_dh_1"/>
    <property type="match status" value="1"/>
</dbReference>
<evidence type="ECO:0000256" key="5">
    <source>
        <dbReference type="ARBA" id="ARBA00023002"/>
    </source>
</evidence>
<evidence type="ECO:0000259" key="6">
    <source>
        <dbReference type="Pfam" id="PF00441"/>
    </source>
</evidence>
<dbReference type="FunFam" id="1.20.140.10:FF:000004">
    <property type="entry name" value="Acyl-CoA dehydrogenase FadE25"/>
    <property type="match status" value="1"/>
</dbReference>
<protein>
    <submittedName>
        <fullName evidence="8">Acyl-CoA dehydrogenase, short-chain specific</fullName>
        <ecNumber evidence="8">1.3.8.1</ecNumber>
    </submittedName>
</protein>
<keyword evidence="5 8" id="KW-0560">Oxidoreductase</keyword>
<dbReference type="InterPro" id="IPR036250">
    <property type="entry name" value="AcylCo_DH-like_C"/>
</dbReference>
<dbReference type="Pfam" id="PF02770">
    <property type="entry name" value="Acyl-CoA_dh_M"/>
    <property type="match status" value="1"/>
</dbReference>
<dbReference type="GO" id="GO:0016937">
    <property type="term" value="F:short-chain fatty acyl-CoA dehydrogenase activity"/>
    <property type="evidence" value="ECO:0007669"/>
    <property type="project" value="UniProtKB-EC"/>
</dbReference>
<dbReference type="EC" id="1.3.8.1" evidence="8"/>
<evidence type="ECO:0000256" key="4">
    <source>
        <dbReference type="ARBA" id="ARBA00022827"/>
    </source>
</evidence>
<dbReference type="PANTHER" id="PTHR43884:SF12">
    <property type="entry name" value="ISOVALERYL-COA DEHYDROGENASE, MITOCHONDRIAL-RELATED"/>
    <property type="match status" value="1"/>
</dbReference>
<evidence type="ECO:0000256" key="1">
    <source>
        <dbReference type="ARBA" id="ARBA00001974"/>
    </source>
</evidence>
<keyword evidence="3" id="KW-0285">Flavoprotein</keyword>
<evidence type="ECO:0000256" key="3">
    <source>
        <dbReference type="ARBA" id="ARBA00022630"/>
    </source>
</evidence>
<comment type="cofactor">
    <cofactor evidence="1">
        <name>FAD</name>
        <dbReference type="ChEBI" id="CHEBI:57692"/>
    </cofactor>
</comment>
<dbReference type="Gene3D" id="2.40.110.10">
    <property type="entry name" value="Butyryl-CoA Dehydrogenase, subunit A, domain 2"/>
    <property type="match status" value="1"/>
</dbReference>
<dbReference type="SUPFAM" id="SSF47203">
    <property type="entry name" value="Acyl-CoA dehydrogenase C-terminal domain-like"/>
    <property type="match status" value="1"/>
</dbReference>
<dbReference type="InterPro" id="IPR006091">
    <property type="entry name" value="Acyl-CoA_Oxase/DH_mid-dom"/>
</dbReference>
<evidence type="ECO:0000313" key="8">
    <source>
        <dbReference type="EMBL" id="MPM43160.1"/>
    </source>
</evidence>
<name>A0A644ZQB4_9ZZZZ</name>
<dbReference type="SUPFAM" id="SSF56645">
    <property type="entry name" value="Acyl-CoA dehydrogenase NM domain-like"/>
    <property type="match status" value="1"/>
</dbReference>
<reference evidence="8" key="1">
    <citation type="submission" date="2019-08" db="EMBL/GenBank/DDBJ databases">
        <authorList>
            <person name="Kucharzyk K."/>
            <person name="Murdoch R.W."/>
            <person name="Higgins S."/>
            <person name="Loffler F."/>
        </authorList>
    </citation>
    <scope>NUCLEOTIDE SEQUENCE</scope>
</reference>
<dbReference type="PANTHER" id="PTHR43884">
    <property type="entry name" value="ACYL-COA DEHYDROGENASE"/>
    <property type="match status" value="1"/>
</dbReference>
<proteinExistence type="inferred from homology"/>
<accession>A0A644ZQB4</accession>
<comment type="similarity">
    <text evidence="2">Belongs to the acyl-CoA dehydrogenase family.</text>
</comment>
<sequence length="266" mass="28666">MLTEGGKLGAFCLTEPDAGSDASKGTTVAKPEGDHYVLNGAKIFITNGYAAEVFVVFAMTDPSKGTKGISAFIVENTFPGFSVGKHEEKMGLHGSPTAEIVFTDCIVPRENLLGQEGKGFKIAMQTLDGGRIGIAAQALGLAEGAMEEAVNYTKGRVQFGRSIAKFQNTQFLFADMAVSIEAGRLLTYQAAMRKTKGQSFTKEAAIAKLFTSEAAMHITTKSVQMFGGYGYTKDFPVERMMRDAKITEIYEGTSEIQRVVISNHIL</sequence>
<organism evidence="8">
    <name type="scientific">bioreactor metagenome</name>
    <dbReference type="NCBI Taxonomy" id="1076179"/>
    <lineage>
        <taxon>unclassified sequences</taxon>
        <taxon>metagenomes</taxon>
        <taxon>ecological metagenomes</taxon>
    </lineage>
</organism>
<evidence type="ECO:0000256" key="2">
    <source>
        <dbReference type="ARBA" id="ARBA00009347"/>
    </source>
</evidence>
<dbReference type="InterPro" id="IPR006089">
    <property type="entry name" value="Acyl-CoA_DH_CS"/>
</dbReference>